<protein>
    <recommendedName>
        <fullName evidence="4">DNA ligase ATP-dependent N-terminal domain-containing protein</fullName>
    </recommendedName>
</protein>
<evidence type="ECO:0000313" key="5">
    <source>
        <dbReference type="EMBL" id="MQL69841.1"/>
    </source>
</evidence>
<name>A0A843TGF9_COLES</name>
<comment type="similarity">
    <text evidence="1">Belongs to the ATP-dependent DNA ligase family.</text>
</comment>
<comment type="caution">
    <text evidence="5">The sequence shown here is derived from an EMBL/GenBank/DDBJ whole genome shotgun (WGS) entry which is preliminary data.</text>
</comment>
<evidence type="ECO:0000256" key="3">
    <source>
        <dbReference type="SAM" id="MobiDB-lite"/>
    </source>
</evidence>
<dbReference type="Proteomes" id="UP000652761">
    <property type="component" value="Unassembled WGS sequence"/>
</dbReference>
<dbReference type="SUPFAM" id="SSF117018">
    <property type="entry name" value="ATP-dependent DNA ligase DNA-binding domain"/>
    <property type="match status" value="1"/>
</dbReference>
<evidence type="ECO:0000256" key="2">
    <source>
        <dbReference type="ARBA" id="ARBA00022598"/>
    </source>
</evidence>
<dbReference type="GO" id="GO:0006273">
    <property type="term" value="P:lagging strand elongation"/>
    <property type="evidence" value="ECO:0007669"/>
    <property type="project" value="TreeGrafter"/>
</dbReference>
<feature type="region of interest" description="Disordered" evidence="3">
    <location>
        <begin position="1"/>
        <end position="22"/>
    </location>
</feature>
<gene>
    <name evidence="5" type="ORF">Taro_002100</name>
</gene>
<dbReference type="AlphaFoldDB" id="A0A843TGF9"/>
<dbReference type="Pfam" id="PF04675">
    <property type="entry name" value="DNA_ligase_A_N"/>
    <property type="match status" value="1"/>
</dbReference>
<dbReference type="OrthoDB" id="206088at2759"/>
<dbReference type="GO" id="GO:0003910">
    <property type="term" value="F:DNA ligase (ATP) activity"/>
    <property type="evidence" value="ECO:0007669"/>
    <property type="project" value="InterPro"/>
</dbReference>
<dbReference type="GO" id="GO:0006281">
    <property type="term" value="P:DNA repair"/>
    <property type="evidence" value="ECO:0007669"/>
    <property type="project" value="InterPro"/>
</dbReference>
<dbReference type="InterPro" id="IPR012308">
    <property type="entry name" value="DNA_ligase_ATP-dep_N"/>
</dbReference>
<dbReference type="InterPro" id="IPR050191">
    <property type="entry name" value="ATP-dep_DNA_ligase"/>
</dbReference>
<organism evidence="5 6">
    <name type="scientific">Colocasia esculenta</name>
    <name type="common">Wild taro</name>
    <name type="synonym">Arum esculentum</name>
    <dbReference type="NCBI Taxonomy" id="4460"/>
    <lineage>
        <taxon>Eukaryota</taxon>
        <taxon>Viridiplantae</taxon>
        <taxon>Streptophyta</taxon>
        <taxon>Embryophyta</taxon>
        <taxon>Tracheophyta</taxon>
        <taxon>Spermatophyta</taxon>
        <taxon>Magnoliopsida</taxon>
        <taxon>Liliopsida</taxon>
        <taxon>Araceae</taxon>
        <taxon>Aroideae</taxon>
        <taxon>Colocasieae</taxon>
        <taxon>Colocasia</taxon>
    </lineage>
</organism>
<evidence type="ECO:0000256" key="1">
    <source>
        <dbReference type="ARBA" id="ARBA00007572"/>
    </source>
</evidence>
<feature type="domain" description="DNA ligase ATP-dependent N-terminal" evidence="4">
    <location>
        <begin position="139"/>
        <end position="188"/>
    </location>
</feature>
<dbReference type="Gene3D" id="1.10.3260.10">
    <property type="entry name" value="DNA ligase, ATP-dependent, N-terminal domain"/>
    <property type="match status" value="1"/>
</dbReference>
<reference evidence="5" key="1">
    <citation type="submission" date="2017-07" db="EMBL/GenBank/DDBJ databases">
        <title>Taro Niue Genome Assembly and Annotation.</title>
        <authorList>
            <person name="Atibalentja N."/>
            <person name="Keating K."/>
            <person name="Fields C.J."/>
        </authorList>
    </citation>
    <scope>NUCLEOTIDE SEQUENCE</scope>
    <source>
        <strain evidence="5">Niue_2</strain>
        <tissue evidence="5">Leaf</tissue>
    </source>
</reference>
<evidence type="ECO:0000313" key="6">
    <source>
        <dbReference type="Proteomes" id="UP000652761"/>
    </source>
</evidence>
<feature type="compositionally biased region" description="Basic residues" evidence="3">
    <location>
        <begin position="39"/>
        <end position="51"/>
    </location>
</feature>
<dbReference type="PANTHER" id="PTHR45674:SF9">
    <property type="entry name" value="DNA LIGASE 3"/>
    <property type="match status" value="1"/>
</dbReference>
<evidence type="ECO:0000259" key="4">
    <source>
        <dbReference type="Pfam" id="PF04675"/>
    </source>
</evidence>
<dbReference type="EMBL" id="NMUH01000048">
    <property type="protein sequence ID" value="MQL69841.1"/>
    <property type="molecule type" value="Genomic_DNA"/>
</dbReference>
<dbReference type="GO" id="GO:0003677">
    <property type="term" value="F:DNA binding"/>
    <property type="evidence" value="ECO:0007669"/>
    <property type="project" value="InterPro"/>
</dbReference>
<sequence>MEGKIGGIGPESADPGSDRSMKIRVWREVPELARLPAGFKRKREKRTKRERKKEAAAACSGAGGEPPRSSDGERGDLLTGGWGCRGLGGWDWEGGIQDYTDSSLSAQFRDSRFLLKEGFVTDSIRNGSASRGSSQDVESGNGSVTRKKNLVVNLMCSCREMEMKFLVRTLVRNLRIGAMIKTILPALAQAVVLNKSLSMVDEKSIEGLKVQLQGISAAVVEAYNVLPNLVRVSCALLPSTVFALYIGWLCKG</sequence>
<accession>A0A843TGF9</accession>
<keyword evidence="6" id="KW-1185">Reference proteome</keyword>
<dbReference type="InterPro" id="IPR036599">
    <property type="entry name" value="DNA_ligase_N_sf"/>
</dbReference>
<dbReference type="PANTHER" id="PTHR45674">
    <property type="entry name" value="DNA LIGASE 1/3 FAMILY MEMBER"/>
    <property type="match status" value="1"/>
</dbReference>
<proteinExistence type="inferred from homology"/>
<feature type="region of interest" description="Disordered" evidence="3">
    <location>
        <begin position="37"/>
        <end position="76"/>
    </location>
</feature>
<dbReference type="GO" id="GO:0006310">
    <property type="term" value="P:DNA recombination"/>
    <property type="evidence" value="ECO:0007669"/>
    <property type="project" value="InterPro"/>
</dbReference>
<keyword evidence="2" id="KW-0436">Ligase</keyword>